<dbReference type="EMBL" id="MNPJ01000008">
    <property type="protein sequence ID" value="OQS55472.1"/>
    <property type="molecule type" value="Genomic_DNA"/>
</dbReference>
<dbReference type="SUPFAM" id="SSF46934">
    <property type="entry name" value="UBA-like"/>
    <property type="match status" value="1"/>
</dbReference>
<dbReference type="OrthoDB" id="3169036at2759"/>
<evidence type="ECO:0000256" key="1">
    <source>
        <dbReference type="SAM" id="MobiDB-lite"/>
    </source>
</evidence>
<feature type="region of interest" description="Disordered" evidence="1">
    <location>
        <begin position="92"/>
        <end position="120"/>
    </location>
</feature>
<proteinExistence type="predicted"/>
<dbReference type="STRING" id="646526.A0A1W0E8D7"/>
<dbReference type="CDD" id="cd14278">
    <property type="entry name" value="UBA_NAC_like"/>
    <property type="match status" value="1"/>
</dbReference>
<sequence>MSEVEVEAVEAPKISKKQQEVLDKFNSFELQKVETDQCSFGCNGEVYDLKDCQIYKIKGESTYIMFGEIQRSMSFEKIKELLAQYQKNGKFEMPEEEGEDVEENTVEEVKEEKEEETNNKDIEFLMNETKCTKEEALKALTDCNMDVVEAMICLQKK</sequence>
<keyword evidence="3" id="KW-1185">Reference proteome</keyword>
<organism evidence="2 3">
    <name type="scientific">Ecytonucleospora hepatopenaei</name>
    <dbReference type="NCBI Taxonomy" id="646526"/>
    <lineage>
        <taxon>Eukaryota</taxon>
        <taxon>Fungi</taxon>
        <taxon>Fungi incertae sedis</taxon>
        <taxon>Microsporidia</taxon>
        <taxon>Enterocytozoonidae</taxon>
        <taxon>Ecytonucleospora</taxon>
    </lineage>
</organism>
<dbReference type="VEuPathDB" id="MicrosporidiaDB:EHP00_826"/>
<name>A0A1W0E8D7_9MICR</name>
<dbReference type="Gene3D" id="1.10.8.10">
    <property type="entry name" value="DNA helicase RuvA subunit, C-terminal domain"/>
    <property type="match status" value="1"/>
</dbReference>
<evidence type="ECO:0000313" key="3">
    <source>
        <dbReference type="Proteomes" id="UP000192758"/>
    </source>
</evidence>
<feature type="compositionally biased region" description="Basic and acidic residues" evidence="1">
    <location>
        <begin position="107"/>
        <end position="120"/>
    </location>
</feature>
<evidence type="ECO:0008006" key="4">
    <source>
        <dbReference type="Google" id="ProtNLM"/>
    </source>
</evidence>
<gene>
    <name evidence="2" type="ORF">EHP00_826</name>
</gene>
<accession>A0A1W0E8D7</accession>
<protein>
    <recommendedName>
        <fullName evidence="4">Nascent polypeptide-associated complex subunit alpha-like UBA domain-containing protein</fullName>
    </recommendedName>
</protein>
<dbReference type="AlphaFoldDB" id="A0A1W0E8D7"/>
<dbReference type="Proteomes" id="UP000192758">
    <property type="component" value="Unassembled WGS sequence"/>
</dbReference>
<comment type="caution">
    <text evidence="2">The sequence shown here is derived from an EMBL/GenBank/DDBJ whole genome shotgun (WGS) entry which is preliminary data.</text>
</comment>
<feature type="compositionally biased region" description="Acidic residues" evidence="1">
    <location>
        <begin position="94"/>
        <end position="106"/>
    </location>
</feature>
<evidence type="ECO:0000313" key="2">
    <source>
        <dbReference type="EMBL" id="OQS55472.1"/>
    </source>
</evidence>
<dbReference type="InterPro" id="IPR009060">
    <property type="entry name" value="UBA-like_sf"/>
</dbReference>
<reference evidence="2 3" key="1">
    <citation type="journal article" date="2017" name="Environ. Microbiol.">
        <title>Decay of the glycolytic pathway and adaptation to intranuclear parasitism within Enterocytozoonidae microsporidia.</title>
        <authorList>
            <person name="Wiredu Boakye D."/>
            <person name="Jaroenlak P."/>
            <person name="Prachumwat A."/>
            <person name="Williams T.A."/>
            <person name="Bateman K.S."/>
            <person name="Itsathitphaisarn O."/>
            <person name="Sritunyalucksana K."/>
            <person name="Paszkiewicz K.H."/>
            <person name="Moore K.A."/>
            <person name="Stentiford G.D."/>
            <person name="Williams B.A."/>
        </authorList>
    </citation>
    <scope>NUCLEOTIDE SEQUENCE [LARGE SCALE GENOMIC DNA]</scope>
    <source>
        <strain evidence="2 3">TH1</strain>
    </source>
</reference>